<evidence type="ECO:0000313" key="3">
    <source>
        <dbReference type="Proteomes" id="UP000305948"/>
    </source>
</evidence>
<dbReference type="AlphaFoldDB" id="A0A5C3N389"/>
<name>A0A5C3N389_9AGAM</name>
<accession>A0A5C3N389</accession>
<protein>
    <submittedName>
        <fullName evidence="2">Uncharacterized protein</fullName>
    </submittedName>
</protein>
<proteinExistence type="predicted"/>
<organism evidence="2 3">
    <name type="scientific">Heliocybe sulcata</name>
    <dbReference type="NCBI Taxonomy" id="5364"/>
    <lineage>
        <taxon>Eukaryota</taxon>
        <taxon>Fungi</taxon>
        <taxon>Dikarya</taxon>
        <taxon>Basidiomycota</taxon>
        <taxon>Agaricomycotina</taxon>
        <taxon>Agaricomycetes</taxon>
        <taxon>Gloeophyllales</taxon>
        <taxon>Gloeophyllaceae</taxon>
        <taxon>Heliocybe</taxon>
    </lineage>
</organism>
<reference evidence="2 3" key="1">
    <citation type="journal article" date="2019" name="Nat. Ecol. Evol.">
        <title>Megaphylogeny resolves global patterns of mushroom evolution.</title>
        <authorList>
            <person name="Varga T."/>
            <person name="Krizsan K."/>
            <person name="Foldi C."/>
            <person name="Dima B."/>
            <person name="Sanchez-Garcia M."/>
            <person name="Sanchez-Ramirez S."/>
            <person name="Szollosi G.J."/>
            <person name="Szarkandi J.G."/>
            <person name="Papp V."/>
            <person name="Albert L."/>
            <person name="Andreopoulos W."/>
            <person name="Angelini C."/>
            <person name="Antonin V."/>
            <person name="Barry K.W."/>
            <person name="Bougher N.L."/>
            <person name="Buchanan P."/>
            <person name="Buyck B."/>
            <person name="Bense V."/>
            <person name="Catcheside P."/>
            <person name="Chovatia M."/>
            <person name="Cooper J."/>
            <person name="Damon W."/>
            <person name="Desjardin D."/>
            <person name="Finy P."/>
            <person name="Geml J."/>
            <person name="Haridas S."/>
            <person name="Hughes K."/>
            <person name="Justo A."/>
            <person name="Karasinski D."/>
            <person name="Kautmanova I."/>
            <person name="Kiss B."/>
            <person name="Kocsube S."/>
            <person name="Kotiranta H."/>
            <person name="LaButti K.M."/>
            <person name="Lechner B.E."/>
            <person name="Liimatainen K."/>
            <person name="Lipzen A."/>
            <person name="Lukacs Z."/>
            <person name="Mihaltcheva S."/>
            <person name="Morgado L.N."/>
            <person name="Niskanen T."/>
            <person name="Noordeloos M.E."/>
            <person name="Ohm R.A."/>
            <person name="Ortiz-Santana B."/>
            <person name="Ovrebo C."/>
            <person name="Racz N."/>
            <person name="Riley R."/>
            <person name="Savchenko A."/>
            <person name="Shiryaev A."/>
            <person name="Soop K."/>
            <person name="Spirin V."/>
            <person name="Szebenyi C."/>
            <person name="Tomsovsky M."/>
            <person name="Tulloss R.E."/>
            <person name="Uehling J."/>
            <person name="Grigoriev I.V."/>
            <person name="Vagvolgyi C."/>
            <person name="Papp T."/>
            <person name="Martin F.M."/>
            <person name="Miettinen O."/>
            <person name="Hibbett D.S."/>
            <person name="Nagy L.G."/>
        </authorList>
    </citation>
    <scope>NUCLEOTIDE SEQUENCE [LARGE SCALE GENOMIC DNA]</scope>
    <source>
        <strain evidence="2 3">OMC1185</strain>
    </source>
</reference>
<dbReference type="Proteomes" id="UP000305948">
    <property type="component" value="Unassembled WGS sequence"/>
</dbReference>
<gene>
    <name evidence="2" type="ORF">OE88DRAFT_1644917</name>
</gene>
<feature type="region of interest" description="Disordered" evidence="1">
    <location>
        <begin position="1"/>
        <end position="23"/>
    </location>
</feature>
<dbReference type="EMBL" id="ML213511">
    <property type="protein sequence ID" value="TFK51465.1"/>
    <property type="molecule type" value="Genomic_DNA"/>
</dbReference>
<evidence type="ECO:0000256" key="1">
    <source>
        <dbReference type="SAM" id="MobiDB-lite"/>
    </source>
</evidence>
<evidence type="ECO:0000313" key="2">
    <source>
        <dbReference type="EMBL" id="TFK51465.1"/>
    </source>
</evidence>
<sequence>MAGIAENTPKLQDLLPSMPTTARTLRCYPPNERDDSRQSALLCPKVIDVNGNYPNTKHPRFPLSWLYEGSREWHHQGYADPSALAQEQPDLNQDVVDVPILQDSSIQPAHALLGTPKKAIRLTKALSYGADDVGYYPLGGKCITAGDSYSMCSYLPSRNVIGDLGYNLISSYISQHRLRPGLSRYTKLPSLFAKASLPMPSPLMSSLKPPFPQQDASQQVPNVMAETSEAFSYSINANSVHFPGDPAMSAEELQMRWELGPLAAGLDLGYLTIAMTHLRTILTDIREWWPLEKSPACFVPATKHSMIPETPLVPEMPKLEGIFSPIPPTWEPGQMAEDYYVECLKRYLISVVARSGLPGTVLDLVLCYLRELQPFVQKAREEALQTPPVLLAKPWSPLMLFPSFMLCPYRALVACVMYSVKLYSHYNFGIHELSCAMWASISGLSLDELNVAYALGADLEIAWMGSF</sequence>
<keyword evidence="3" id="KW-1185">Reference proteome</keyword>